<gene>
    <name evidence="2" type="ORF">Scep_019655</name>
</gene>
<dbReference type="EMBL" id="JBBNAG010000008">
    <property type="protein sequence ID" value="KAK9112136.1"/>
    <property type="molecule type" value="Genomic_DNA"/>
</dbReference>
<reference evidence="2 3" key="1">
    <citation type="submission" date="2024-01" db="EMBL/GenBank/DDBJ databases">
        <title>Genome assemblies of Stephania.</title>
        <authorList>
            <person name="Yang L."/>
        </authorList>
    </citation>
    <scope>NUCLEOTIDE SEQUENCE [LARGE SCALE GENOMIC DNA]</scope>
    <source>
        <strain evidence="2">JXDWG</strain>
        <tissue evidence="2">Leaf</tissue>
    </source>
</reference>
<feature type="compositionally biased region" description="Basic and acidic residues" evidence="1">
    <location>
        <begin position="1"/>
        <end position="13"/>
    </location>
</feature>
<organism evidence="2 3">
    <name type="scientific">Stephania cephalantha</name>
    <dbReference type="NCBI Taxonomy" id="152367"/>
    <lineage>
        <taxon>Eukaryota</taxon>
        <taxon>Viridiplantae</taxon>
        <taxon>Streptophyta</taxon>
        <taxon>Embryophyta</taxon>
        <taxon>Tracheophyta</taxon>
        <taxon>Spermatophyta</taxon>
        <taxon>Magnoliopsida</taxon>
        <taxon>Ranunculales</taxon>
        <taxon>Menispermaceae</taxon>
        <taxon>Menispermoideae</taxon>
        <taxon>Cissampelideae</taxon>
        <taxon>Stephania</taxon>
    </lineage>
</organism>
<dbReference type="Proteomes" id="UP001419268">
    <property type="component" value="Unassembled WGS sequence"/>
</dbReference>
<evidence type="ECO:0000313" key="2">
    <source>
        <dbReference type="EMBL" id="KAK9112136.1"/>
    </source>
</evidence>
<feature type="region of interest" description="Disordered" evidence="1">
    <location>
        <begin position="1"/>
        <end position="80"/>
    </location>
</feature>
<evidence type="ECO:0000256" key="1">
    <source>
        <dbReference type="SAM" id="MobiDB-lite"/>
    </source>
</evidence>
<name>A0AAP0NQ12_9MAGN</name>
<dbReference type="AlphaFoldDB" id="A0AAP0NQ12"/>
<evidence type="ECO:0000313" key="3">
    <source>
        <dbReference type="Proteomes" id="UP001419268"/>
    </source>
</evidence>
<proteinExistence type="predicted"/>
<protein>
    <submittedName>
        <fullName evidence="2">Uncharacterized protein</fullName>
    </submittedName>
</protein>
<feature type="compositionally biased region" description="Basic and acidic residues" evidence="1">
    <location>
        <begin position="55"/>
        <end position="66"/>
    </location>
</feature>
<sequence>MSELAKRGDEPKRAGQWQRKGAPTREKGAATTAEEWGKAAEIWAAVETEGSGGGEKGKQRRSDSRPDGVGVRAAGRDAKGEMRWRDASNCVHERLAAAPEEKSAQRRRDPRCRGCRRALQRHERTDGVAVDDDDDSGRRRWWRGLCGGDDGFLGWFAQTRDEEEGLFGFYPFLCCDRSSLSLIVCL</sequence>
<accession>A0AAP0NQ12</accession>
<comment type="caution">
    <text evidence="2">The sequence shown here is derived from an EMBL/GenBank/DDBJ whole genome shotgun (WGS) entry which is preliminary data.</text>
</comment>
<keyword evidence="3" id="KW-1185">Reference proteome</keyword>